<gene>
    <name evidence="9" type="primary">nadK</name>
    <name evidence="11" type="ORF">J4H91_12260</name>
</gene>
<dbReference type="AlphaFoldDB" id="A0A939S027"/>
<evidence type="ECO:0000256" key="7">
    <source>
        <dbReference type="ARBA" id="ARBA00023027"/>
    </source>
</evidence>
<dbReference type="HAMAP" id="MF_00361">
    <property type="entry name" value="NAD_kinase"/>
    <property type="match status" value="1"/>
</dbReference>
<keyword evidence="5 9" id="KW-0067">ATP-binding</keyword>
<dbReference type="Pfam" id="PF01513">
    <property type="entry name" value="NAD_kinase"/>
    <property type="match status" value="1"/>
</dbReference>
<dbReference type="EC" id="2.7.1.23" evidence="9"/>
<keyword evidence="4 9" id="KW-0418">Kinase</keyword>
<dbReference type="RefSeq" id="WP_208046543.1">
    <property type="nucleotide sequence ID" value="NZ_JAGDYL010000023.1"/>
</dbReference>
<evidence type="ECO:0000256" key="2">
    <source>
        <dbReference type="ARBA" id="ARBA00022679"/>
    </source>
</evidence>
<feature type="compositionally biased region" description="Basic and acidic residues" evidence="10">
    <location>
        <begin position="1"/>
        <end position="16"/>
    </location>
</feature>
<feature type="region of interest" description="Disordered" evidence="10">
    <location>
        <begin position="1"/>
        <end position="24"/>
    </location>
</feature>
<dbReference type="InterPro" id="IPR017438">
    <property type="entry name" value="ATP-NAD_kinase_N"/>
</dbReference>
<evidence type="ECO:0000256" key="5">
    <source>
        <dbReference type="ARBA" id="ARBA00022840"/>
    </source>
</evidence>
<comment type="catalytic activity">
    <reaction evidence="8 9">
        <text>NAD(+) + ATP = ADP + NADP(+) + H(+)</text>
        <dbReference type="Rhea" id="RHEA:18629"/>
        <dbReference type="ChEBI" id="CHEBI:15378"/>
        <dbReference type="ChEBI" id="CHEBI:30616"/>
        <dbReference type="ChEBI" id="CHEBI:57540"/>
        <dbReference type="ChEBI" id="CHEBI:58349"/>
        <dbReference type="ChEBI" id="CHEBI:456216"/>
        <dbReference type="EC" id="2.7.1.23"/>
    </reaction>
</comment>
<comment type="cofactor">
    <cofactor evidence="9">
        <name>a divalent metal cation</name>
        <dbReference type="ChEBI" id="CHEBI:60240"/>
    </cofactor>
</comment>
<evidence type="ECO:0000313" key="12">
    <source>
        <dbReference type="Proteomes" id="UP000664398"/>
    </source>
</evidence>
<evidence type="ECO:0000256" key="9">
    <source>
        <dbReference type="HAMAP-Rule" id="MF_00361"/>
    </source>
</evidence>
<feature type="active site" description="Proton acceptor" evidence="9">
    <location>
        <position position="105"/>
    </location>
</feature>
<comment type="subcellular location">
    <subcellularLocation>
        <location evidence="9">Cytoplasm</location>
    </subcellularLocation>
</comment>
<dbReference type="GO" id="GO:0003951">
    <property type="term" value="F:NAD+ kinase activity"/>
    <property type="evidence" value="ECO:0007669"/>
    <property type="project" value="UniProtKB-UniRule"/>
</dbReference>
<dbReference type="NCBIfam" id="NF002892">
    <property type="entry name" value="PRK03372.1"/>
    <property type="match status" value="1"/>
</dbReference>
<evidence type="ECO:0000313" key="11">
    <source>
        <dbReference type="EMBL" id="MBO1806079.1"/>
    </source>
</evidence>
<evidence type="ECO:0000256" key="8">
    <source>
        <dbReference type="ARBA" id="ARBA00047925"/>
    </source>
</evidence>
<keyword evidence="12" id="KW-1185">Reference proteome</keyword>
<dbReference type="PANTHER" id="PTHR20275:SF0">
    <property type="entry name" value="NAD KINASE"/>
    <property type="match status" value="1"/>
</dbReference>
<dbReference type="Pfam" id="PF20143">
    <property type="entry name" value="NAD_kinase_C"/>
    <property type="match status" value="1"/>
</dbReference>
<dbReference type="SUPFAM" id="SSF111331">
    <property type="entry name" value="NAD kinase/diacylglycerol kinase-like"/>
    <property type="match status" value="1"/>
</dbReference>
<dbReference type="InterPro" id="IPR016064">
    <property type="entry name" value="NAD/diacylglycerol_kinase_sf"/>
</dbReference>
<dbReference type="InterPro" id="IPR017437">
    <property type="entry name" value="ATP-NAD_kinase_PpnK-typ_C"/>
</dbReference>
<keyword evidence="6 9" id="KW-0521">NADP</keyword>
<dbReference type="GO" id="GO:0005737">
    <property type="term" value="C:cytoplasm"/>
    <property type="evidence" value="ECO:0007669"/>
    <property type="project" value="UniProtKB-SubCell"/>
</dbReference>
<dbReference type="Gene3D" id="3.40.50.10330">
    <property type="entry name" value="Probable inorganic polyphosphate/atp-NAD kinase, domain 1"/>
    <property type="match status" value="1"/>
</dbReference>
<keyword evidence="7 9" id="KW-0520">NAD</keyword>
<accession>A0A939S027</accession>
<feature type="binding site" evidence="9">
    <location>
        <position position="110"/>
    </location>
    <ligand>
        <name>NAD(+)</name>
        <dbReference type="ChEBI" id="CHEBI:57540"/>
    </ligand>
</feature>
<evidence type="ECO:0000256" key="10">
    <source>
        <dbReference type="SAM" id="MobiDB-lite"/>
    </source>
</evidence>
<dbReference type="GO" id="GO:0006741">
    <property type="term" value="P:NADP+ biosynthetic process"/>
    <property type="evidence" value="ECO:0007669"/>
    <property type="project" value="UniProtKB-UniRule"/>
</dbReference>
<reference evidence="11" key="1">
    <citation type="submission" date="2021-03" db="EMBL/GenBank/DDBJ databases">
        <title>Leucobacter chromiisoli sp. nov., isolated from chromium-containing soil of chemical plant.</title>
        <authorList>
            <person name="Xu Z."/>
        </authorList>
    </citation>
    <scope>NUCLEOTIDE SEQUENCE</scope>
    <source>
        <strain evidence="11">A2</strain>
    </source>
</reference>
<dbReference type="FunFam" id="2.60.200.30:FF:000007">
    <property type="entry name" value="NAD kinase"/>
    <property type="match status" value="1"/>
</dbReference>
<keyword evidence="3 9" id="KW-0547">Nucleotide-binding</keyword>
<feature type="binding site" evidence="9">
    <location>
        <begin position="179"/>
        <end position="180"/>
    </location>
    <ligand>
        <name>NAD(+)</name>
        <dbReference type="ChEBI" id="CHEBI:57540"/>
    </ligand>
</feature>
<evidence type="ECO:0000256" key="1">
    <source>
        <dbReference type="ARBA" id="ARBA00022490"/>
    </source>
</evidence>
<keyword evidence="1 9" id="KW-0963">Cytoplasm</keyword>
<comment type="caution">
    <text evidence="9">Lacks conserved residue(s) required for the propagation of feature annotation.</text>
</comment>
<dbReference type="GO" id="GO:0046872">
    <property type="term" value="F:metal ion binding"/>
    <property type="evidence" value="ECO:0007669"/>
    <property type="project" value="UniProtKB-UniRule"/>
</dbReference>
<dbReference type="EMBL" id="JAGDYL010000023">
    <property type="protein sequence ID" value="MBO1806079.1"/>
    <property type="molecule type" value="Genomic_DNA"/>
</dbReference>
<keyword evidence="2 9" id="KW-0808">Transferase</keyword>
<dbReference type="InterPro" id="IPR002504">
    <property type="entry name" value="NADK"/>
</dbReference>
<evidence type="ECO:0000256" key="3">
    <source>
        <dbReference type="ARBA" id="ARBA00022741"/>
    </source>
</evidence>
<feature type="binding site" evidence="9">
    <location>
        <position position="242"/>
    </location>
    <ligand>
        <name>NAD(+)</name>
        <dbReference type="ChEBI" id="CHEBI:57540"/>
    </ligand>
</feature>
<comment type="caution">
    <text evidence="11">The sequence shown here is derived from an EMBL/GenBank/DDBJ whole genome shotgun (WGS) entry which is preliminary data.</text>
</comment>
<protein>
    <recommendedName>
        <fullName evidence="9">NAD kinase</fullName>
        <ecNumber evidence="9">2.7.1.23</ecNumber>
    </recommendedName>
    <alternativeName>
        <fullName evidence="9">ATP-dependent NAD kinase</fullName>
    </alternativeName>
</protein>
<comment type="function">
    <text evidence="9">Involved in the regulation of the intracellular balance of NAD and NADP, and is a key enzyme in the biosynthesis of NADP. Catalyzes specifically the phosphorylation on 2'-hydroxyl of the adenosine moiety of NAD to yield NADP.</text>
</comment>
<sequence length="332" mass="35538">MSDLRGADGAERRPLDESGAVAAAQRAPRGQDARRILVVSHAHRAEAIAATIEVVQALREAGVVPVLDAADRTAFAPHFDVAQTSMLGRDVAVVELEVALVLGGDGTILRAAEMLRGSDCPIVGVNLGHVGFLAEMESYDLASTIDRVLRRDYTVEERLTIEVQATYEGEVIADTWALNEASVEKRRRMLEVAIGVDGRPLSNFACDGVVLATPTGSTAYAFSAGGPVVWPGVQAILMVPIAAHALFQRPIVTDPDSELSVMILPENVGPGVLWCDGRRRTELPAGAVVRVRRSAHSVKLARLDQAVFSERLVQKFRLPVSGWRGERGGGIA</sequence>
<dbReference type="PANTHER" id="PTHR20275">
    <property type="entry name" value="NAD KINASE"/>
    <property type="match status" value="1"/>
</dbReference>
<organism evidence="11 12">
    <name type="scientific">Leucobacter ruminantium</name>
    <dbReference type="NCBI Taxonomy" id="1289170"/>
    <lineage>
        <taxon>Bacteria</taxon>
        <taxon>Bacillati</taxon>
        <taxon>Actinomycetota</taxon>
        <taxon>Actinomycetes</taxon>
        <taxon>Micrococcales</taxon>
        <taxon>Microbacteriaceae</taxon>
        <taxon>Leucobacter</taxon>
    </lineage>
</organism>
<dbReference type="Gene3D" id="2.60.200.30">
    <property type="entry name" value="Probable inorganic polyphosphate/atp-NAD kinase, domain 2"/>
    <property type="match status" value="1"/>
</dbReference>
<comment type="similarity">
    <text evidence="9">Belongs to the NAD kinase family.</text>
</comment>
<dbReference type="Proteomes" id="UP000664398">
    <property type="component" value="Unassembled WGS sequence"/>
</dbReference>
<evidence type="ECO:0000256" key="4">
    <source>
        <dbReference type="ARBA" id="ARBA00022777"/>
    </source>
</evidence>
<feature type="binding site" evidence="9">
    <location>
        <position position="207"/>
    </location>
    <ligand>
        <name>NAD(+)</name>
        <dbReference type="ChEBI" id="CHEBI:57540"/>
    </ligand>
</feature>
<feature type="binding site" evidence="9">
    <location>
        <begin position="218"/>
        <end position="223"/>
    </location>
    <ligand>
        <name>NAD(+)</name>
        <dbReference type="ChEBI" id="CHEBI:57540"/>
    </ligand>
</feature>
<dbReference type="GO" id="GO:0051287">
    <property type="term" value="F:NAD binding"/>
    <property type="evidence" value="ECO:0007669"/>
    <property type="project" value="UniProtKB-ARBA"/>
</dbReference>
<name>A0A939S027_9MICO</name>
<dbReference type="GO" id="GO:0019674">
    <property type="term" value="P:NAD+ metabolic process"/>
    <property type="evidence" value="ECO:0007669"/>
    <property type="project" value="InterPro"/>
</dbReference>
<evidence type="ECO:0000256" key="6">
    <source>
        <dbReference type="ARBA" id="ARBA00022857"/>
    </source>
</evidence>
<feature type="binding site" evidence="9">
    <location>
        <begin position="105"/>
        <end position="106"/>
    </location>
    <ligand>
        <name>NAD(+)</name>
        <dbReference type="ChEBI" id="CHEBI:57540"/>
    </ligand>
</feature>
<proteinExistence type="inferred from homology"/>
<dbReference type="GO" id="GO:0005524">
    <property type="term" value="F:ATP binding"/>
    <property type="evidence" value="ECO:0007669"/>
    <property type="project" value="UniProtKB-KW"/>
</dbReference>